<name>A0A6L5XXC1_9FIRM</name>
<reference evidence="1 2" key="1">
    <citation type="submission" date="2019-08" db="EMBL/GenBank/DDBJ databases">
        <title>In-depth cultivation of the pig gut microbiome towards novel bacterial diversity and tailored functional studies.</title>
        <authorList>
            <person name="Wylensek D."/>
            <person name="Hitch T.C.A."/>
            <person name="Clavel T."/>
        </authorList>
    </citation>
    <scope>NUCLEOTIDE SEQUENCE [LARGE SCALE GENOMIC DNA]</scope>
    <source>
        <strain evidence="1 2">WCA-693-APC-MOT-I</strain>
    </source>
</reference>
<dbReference type="RefSeq" id="WP_154518265.1">
    <property type="nucleotide sequence ID" value="NZ_VUMT01000005.1"/>
</dbReference>
<comment type="caution">
    <text evidence="1">The sequence shown here is derived from an EMBL/GenBank/DDBJ whole genome shotgun (WGS) entry which is preliminary data.</text>
</comment>
<sequence length="220" mass="25921">MNYGIEKLIFVFAGIFVISNIIFGKNQMFLNESCEETKVESQQKMQQGIAEHIIRFHVIANSDTKEDQELKLKVKDRVVEAMRPKLKNVSSIEEARKILRDNQTNMEKLADKVMKEEGYSYQSHAELGMTTFPVKRYGDLTFPAGRYEAFRILIGKAEGKNWWCVMFPTLCYVDESYDVITEENKETFKKVLTKQEYESIEKQEGQYFYKFKLLEWIKEL</sequence>
<proteinExistence type="predicted"/>
<dbReference type="NCBIfam" id="TIGR02837">
    <property type="entry name" value="spore_II_R"/>
    <property type="match status" value="1"/>
</dbReference>
<keyword evidence="2" id="KW-1185">Reference proteome</keyword>
<evidence type="ECO:0000313" key="1">
    <source>
        <dbReference type="EMBL" id="MSS63274.1"/>
    </source>
</evidence>
<protein>
    <submittedName>
        <fullName evidence="1">Stage II sporulation protein R</fullName>
    </submittedName>
</protein>
<accession>A0A6L5XXC1</accession>
<dbReference type="InterPro" id="IPR014202">
    <property type="entry name" value="Spore_II_R"/>
</dbReference>
<dbReference type="AlphaFoldDB" id="A0A6L5XXC1"/>
<evidence type="ECO:0000313" key="2">
    <source>
        <dbReference type="Proteomes" id="UP000482209"/>
    </source>
</evidence>
<gene>
    <name evidence="1" type="primary">spoIIR</name>
    <name evidence="1" type="ORF">FYJ58_05195</name>
</gene>
<dbReference type="Pfam" id="PF09551">
    <property type="entry name" value="Spore_II_R"/>
    <property type="match status" value="1"/>
</dbReference>
<dbReference type="Proteomes" id="UP000482209">
    <property type="component" value="Unassembled WGS sequence"/>
</dbReference>
<dbReference type="EMBL" id="VUMT01000005">
    <property type="protein sequence ID" value="MSS63274.1"/>
    <property type="molecule type" value="Genomic_DNA"/>
</dbReference>
<organism evidence="1 2">
    <name type="scientific">Velocimicrobium porci</name>
    <dbReference type="NCBI Taxonomy" id="2606634"/>
    <lineage>
        <taxon>Bacteria</taxon>
        <taxon>Bacillati</taxon>
        <taxon>Bacillota</taxon>
        <taxon>Clostridia</taxon>
        <taxon>Lachnospirales</taxon>
        <taxon>Lachnospiraceae</taxon>
        <taxon>Velocimicrobium</taxon>
    </lineage>
</organism>